<organism evidence="1 2">
    <name type="scientific">Akkermansia glycaniphila</name>
    <dbReference type="NCBI Taxonomy" id="1679444"/>
    <lineage>
        <taxon>Bacteria</taxon>
        <taxon>Pseudomonadati</taxon>
        <taxon>Verrucomicrobiota</taxon>
        <taxon>Verrucomicrobiia</taxon>
        <taxon>Verrucomicrobiales</taxon>
        <taxon>Akkermansiaceae</taxon>
        <taxon>Akkermansia</taxon>
    </lineage>
</organism>
<reference evidence="2" key="1">
    <citation type="submission" date="2016-09" db="EMBL/GenBank/DDBJ databases">
        <authorList>
            <person name="Koehorst J."/>
        </authorList>
    </citation>
    <scope>NUCLEOTIDE SEQUENCE [LARGE SCALE GENOMIC DNA]</scope>
</reference>
<evidence type="ECO:0000313" key="2">
    <source>
        <dbReference type="Proteomes" id="UP000176204"/>
    </source>
</evidence>
<gene>
    <name evidence="1" type="ORF">PYTT_2142</name>
</gene>
<protein>
    <submittedName>
        <fullName evidence="1">Uncharacterized protein</fullName>
    </submittedName>
</protein>
<evidence type="ECO:0000313" key="1">
    <source>
        <dbReference type="EMBL" id="SEH96539.1"/>
    </source>
</evidence>
<dbReference type="KEGG" id="agl:PYTT_2142"/>
<name>A0A1C7PCB9_9BACT</name>
<accession>A0A1C7PCB9</accession>
<dbReference type="Proteomes" id="UP000176204">
    <property type="component" value="Chromosome I"/>
</dbReference>
<keyword evidence="2" id="KW-1185">Reference proteome</keyword>
<sequence length="335" mass="36557">MNLPKLSPHQQASYEALLKGRRESDPSVAVCRRFVETGTCDAEALSAVVESAAKKNDAEALQCLLDVGVMDQADKYLLFQLAEDELRRKNTDKAVSWLAVAAKPGDCRLPDPYASVRLVDLALQGNESAREVCGRLGLKLTSRVPLLRKEAPVCSSVKYQSAGGRKPVLASYGHGGLKVGMELYNGKEDALMPGSEGYCRIPSGEQKGYAGALAFRVWFPSGRQLLVLNRAEPLHEEAAGEVFFHRQPGRALKMGTHVHIRPDRKAVLIERCVGASSDDDAPLLIALDAQGMPKVMPYDVRRDDQLQLGSTAKDFVSFFGWLPDGSPEMWVTGGF</sequence>
<proteinExistence type="predicted"/>
<dbReference type="EMBL" id="LT629973">
    <property type="protein sequence ID" value="SEH96539.1"/>
    <property type="molecule type" value="Genomic_DNA"/>
</dbReference>
<dbReference type="AlphaFoldDB" id="A0A1C7PCB9"/>